<keyword evidence="3" id="KW-1185">Reference proteome</keyword>
<reference evidence="2" key="2">
    <citation type="submission" date="2022-10" db="EMBL/GenBank/DDBJ databases">
        <authorList>
            <consortium name="ENA_rothamsted_submissions"/>
            <consortium name="culmorum"/>
            <person name="King R."/>
        </authorList>
    </citation>
    <scope>NUCLEOTIDE SEQUENCE</scope>
</reference>
<evidence type="ECO:0000313" key="2">
    <source>
        <dbReference type="EMBL" id="CAG9817709.1"/>
    </source>
</evidence>
<feature type="region of interest" description="Disordered" evidence="1">
    <location>
        <begin position="77"/>
        <end position="96"/>
    </location>
</feature>
<organism evidence="2 3">
    <name type="scientific">Phaedon cochleariae</name>
    <name type="common">Mustard beetle</name>
    <dbReference type="NCBI Taxonomy" id="80249"/>
    <lineage>
        <taxon>Eukaryota</taxon>
        <taxon>Metazoa</taxon>
        <taxon>Ecdysozoa</taxon>
        <taxon>Arthropoda</taxon>
        <taxon>Hexapoda</taxon>
        <taxon>Insecta</taxon>
        <taxon>Pterygota</taxon>
        <taxon>Neoptera</taxon>
        <taxon>Endopterygota</taxon>
        <taxon>Coleoptera</taxon>
        <taxon>Polyphaga</taxon>
        <taxon>Cucujiformia</taxon>
        <taxon>Chrysomeloidea</taxon>
        <taxon>Chrysomelidae</taxon>
        <taxon>Chrysomelinae</taxon>
        <taxon>Chrysomelini</taxon>
        <taxon>Phaedon</taxon>
    </lineage>
</organism>
<sequence>MKKTPGVFWKCKNCEKFNDLFDEGRLRDIFQNKVSQFIDELKNLFYDIKTDSLKKADENLSTLDIDIRKKADENISNLKNTSKPSSKPNMKSSYSSVLSNSSHSAILVKPKVSQENNQTKSDIMHYLNTQDSNFSFSKVKHIKDGGLMISCETQEETTLFKEKAQEKLSATYEIKESRGLHPRVRIVGISDNSDHDTLLKLILKQNDEIIGSNSNCMIVKFGPTKSNVNVYQVTLQLDSSTYSAVPNNDYLLIGLDLCKVYDAIEISRCFRCNGLNHSKTSCKQILSCPNCGGGHDKNACDSNILKCINCVKLNESKKSNFPIDHGAWDHQKCQAYSNVLNKLKFDLGLNCQ</sequence>
<protein>
    <recommendedName>
        <fullName evidence="4">Gag-like protein</fullName>
    </recommendedName>
</protein>
<evidence type="ECO:0008006" key="4">
    <source>
        <dbReference type="Google" id="ProtNLM"/>
    </source>
</evidence>
<dbReference type="AlphaFoldDB" id="A0A9N9SFF9"/>
<gene>
    <name evidence="2" type="ORF">PHAECO_LOCUS5467</name>
</gene>
<proteinExistence type="predicted"/>
<evidence type="ECO:0000313" key="3">
    <source>
        <dbReference type="Proteomes" id="UP001153737"/>
    </source>
</evidence>
<dbReference type="Proteomes" id="UP001153737">
    <property type="component" value="Chromosome 16"/>
</dbReference>
<dbReference type="EMBL" id="OU896722">
    <property type="protein sequence ID" value="CAG9817709.1"/>
    <property type="molecule type" value="Genomic_DNA"/>
</dbReference>
<name>A0A9N9SFF9_PHACE</name>
<accession>A0A9N9SFF9</accession>
<dbReference type="OrthoDB" id="6774308at2759"/>
<reference evidence="2" key="1">
    <citation type="submission" date="2022-01" db="EMBL/GenBank/DDBJ databases">
        <authorList>
            <person name="King R."/>
        </authorList>
    </citation>
    <scope>NUCLEOTIDE SEQUENCE</scope>
</reference>
<evidence type="ECO:0000256" key="1">
    <source>
        <dbReference type="SAM" id="MobiDB-lite"/>
    </source>
</evidence>